<proteinExistence type="predicted"/>
<dbReference type="OrthoDB" id="1491323at2"/>
<comment type="caution">
    <text evidence="3">The sequence shown here is derived from an EMBL/GenBank/DDBJ whole genome shotgun (WGS) entry which is preliminary data.</text>
</comment>
<keyword evidence="1" id="KW-0812">Transmembrane</keyword>
<dbReference type="Gene3D" id="2.60.40.10">
    <property type="entry name" value="Immunoglobulins"/>
    <property type="match status" value="2"/>
</dbReference>
<feature type="domain" description="PKD" evidence="2">
    <location>
        <begin position="151"/>
        <end position="199"/>
    </location>
</feature>
<dbReference type="Pfam" id="PF18911">
    <property type="entry name" value="PKD_4"/>
    <property type="match status" value="1"/>
</dbReference>
<evidence type="ECO:0000256" key="1">
    <source>
        <dbReference type="SAM" id="Phobius"/>
    </source>
</evidence>
<dbReference type="Proteomes" id="UP000028703">
    <property type="component" value="Unassembled WGS sequence"/>
</dbReference>
<keyword evidence="1" id="KW-0472">Membrane</keyword>
<dbReference type="InterPro" id="IPR013783">
    <property type="entry name" value="Ig-like_fold"/>
</dbReference>
<dbReference type="STRING" id="421531.IX38_16910"/>
<dbReference type="EMBL" id="JPRO01000015">
    <property type="protein sequence ID" value="KFF01745.1"/>
    <property type="molecule type" value="Genomic_DNA"/>
</dbReference>
<evidence type="ECO:0000313" key="4">
    <source>
        <dbReference type="Proteomes" id="UP000028703"/>
    </source>
</evidence>
<dbReference type="AlphaFoldDB" id="A0A085ZBD1"/>
<evidence type="ECO:0000259" key="2">
    <source>
        <dbReference type="PROSITE" id="PS50093"/>
    </source>
</evidence>
<feature type="transmembrane region" description="Helical" evidence="1">
    <location>
        <begin position="16"/>
        <end position="35"/>
    </location>
</feature>
<dbReference type="CDD" id="cd00146">
    <property type="entry name" value="PKD"/>
    <property type="match status" value="2"/>
</dbReference>
<dbReference type="InterPro" id="IPR022409">
    <property type="entry name" value="PKD/Chitinase_dom"/>
</dbReference>
<gene>
    <name evidence="3" type="ORF">IX38_16910</name>
</gene>
<sequence length="355" mass="40414">MKKTKINLFSNIDPKVYASLGVLLLLGLIVLSFQYRRHVDCENAKFIVHSDEFMINRVVEFYDNTEGAKSWEWDFGDSTAVDLRQRTLHQYRKPGDYIVKLKINGNCVHEKLINISSISQQTGYLPAIISPNVVSVGEAVKFDAEKEGGESWEWSFGENGGTDALDKNPSYQFKSVGEKKITLIVNGDVEHTAVKTIYVAPKTIIAKQKIDMKSYEFERPHVAFSLPVGSAQKDPLVDMLQYIPVSPKSKLKKDSISIENKAPEISNEQLQLLLNQVAAQLKTKDDFKDYLCGKYDIPVVVNDKKLIPFDQFCQLIAGKKIKITALRINKDQKNCIQNLNIQYKVKKMMIWMKEK</sequence>
<name>A0A085ZBD1_9FLAO</name>
<keyword evidence="1" id="KW-1133">Transmembrane helix</keyword>
<evidence type="ECO:0000313" key="3">
    <source>
        <dbReference type="EMBL" id="KFF01745.1"/>
    </source>
</evidence>
<protein>
    <recommendedName>
        <fullName evidence="2">PKD domain-containing protein</fullName>
    </recommendedName>
</protein>
<dbReference type="InterPro" id="IPR000601">
    <property type="entry name" value="PKD_dom"/>
</dbReference>
<dbReference type="InterPro" id="IPR035986">
    <property type="entry name" value="PKD_dom_sf"/>
</dbReference>
<dbReference type="RefSeq" id="WP_034706650.1">
    <property type="nucleotide sequence ID" value="NZ_JPRO01000015.1"/>
</dbReference>
<dbReference type="eggNOG" id="COG3291">
    <property type="taxonomic scope" value="Bacteria"/>
</dbReference>
<dbReference type="SMART" id="SM00089">
    <property type="entry name" value="PKD"/>
    <property type="match status" value="2"/>
</dbReference>
<keyword evidence="4" id="KW-1185">Reference proteome</keyword>
<dbReference type="SUPFAM" id="SSF49299">
    <property type="entry name" value="PKD domain"/>
    <property type="match status" value="2"/>
</dbReference>
<reference evidence="3 4" key="1">
    <citation type="submission" date="2014-07" db="EMBL/GenBank/DDBJ databases">
        <title>Genome of Chryseobacterium luteum DSM 18605.</title>
        <authorList>
            <person name="Stropko S.J."/>
            <person name="Pipes S.E."/>
            <person name="Newman J.D."/>
        </authorList>
    </citation>
    <scope>NUCLEOTIDE SEQUENCE [LARGE SCALE GENOMIC DNA]</scope>
    <source>
        <strain evidence="3 4">DSM 18605</strain>
    </source>
</reference>
<dbReference type="PROSITE" id="PS50093">
    <property type="entry name" value="PKD"/>
    <property type="match status" value="2"/>
</dbReference>
<accession>A0A085ZBD1</accession>
<feature type="domain" description="PKD" evidence="2">
    <location>
        <begin position="70"/>
        <end position="106"/>
    </location>
</feature>
<organism evidence="3 4">
    <name type="scientific">Chryseobacterium luteum</name>
    <dbReference type="NCBI Taxonomy" id="421531"/>
    <lineage>
        <taxon>Bacteria</taxon>
        <taxon>Pseudomonadati</taxon>
        <taxon>Bacteroidota</taxon>
        <taxon>Flavobacteriia</taxon>
        <taxon>Flavobacteriales</taxon>
        <taxon>Weeksellaceae</taxon>
        <taxon>Chryseobacterium group</taxon>
        <taxon>Chryseobacterium</taxon>
    </lineage>
</organism>